<dbReference type="InterPro" id="IPR014756">
    <property type="entry name" value="Ig_E-set"/>
</dbReference>
<dbReference type="InterPro" id="IPR002931">
    <property type="entry name" value="Transglutaminase-like"/>
</dbReference>
<dbReference type="SMART" id="SM00460">
    <property type="entry name" value="TGc"/>
    <property type="match status" value="1"/>
</dbReference>
<accession>A0A443QZQ1</accession>
<dbReference type="InterPro" id="IPR038765">
    <property type="entry name" value="Papain-like_cys_pep_sf"/>
</dbReference>
<dbReference type="Gene3D" id="2.60.40.10">
    <property type="entry name" value="Immunoglobulins"/>
    <property type="match status" value="1"/>
</dbReference>
<feature type="domain" description="Transglutaminase-like" evidence="1">
    <location>
        <begin position="179"/>
        <end position="268"/>
    </location>
</feature>
<dbReference type="PANTHER" id="PTHR11590">
    <property type="entry name" value="PROTEIN-GLUTAMINE GAMMA-GLUTAMYLTRANSFERASE"/>
    <property type="match status" value="1"/>
</dbReference>
<dbReference type="InterPro" id="IPR013783">
    <property type="entry name" value="Ig-like_fold"/>
</dbReference>
<dbReference type="SUPFAM" id="SSF81296">
    <property type="entry name" value="E set domains"/>
    <property type="match status" value="1"/>
</dbReference>
<dbReference type="OrthoDB" id="6481693at2759"/>
<dbReference type="GO" id="GO:0003810">
    <property type="term" value="F:protein-glutamine gamma-glutamyltransferase activity"/>
    <property type="evidence" value="ECO:0007669"/>
    <property type="project" value="TreeGrafter"/>
</dbReference>
<dbReference type="EMBL" id="NCKU01002935">
    <property type="protein sequence ID" value="RWS08515.1"/>
    <property type="molecule type" value="Genomic_DNA"/>
</dbReference>
<gene>
    <name evidence="2" type="ORF">B4U79_03805</name>
</gene>
<proteinExistence type="predicted"/>
<protein>
    <submittedName>
        <fullName evidence="2">Protein-glutamine gamma-glutamyltransferase 4-like protein</fullName>
    </submittedName>
</protein>
<keyword evidence="2" id="KW-0808">Transferase</keyword>
<dbReference type="SUPFAM" id="SSF54001">
    <property type="entry name" value="Cysteine proteinases"/>
    <property type="match status" value="1"/>
</dbReference>
<dbReference type="AlphaFoldDB" id="A0A443QZQ1"/>
<dbReference type="InterPro" id="IPR050779">
    <property type="entry name" value="Transglutaminase"/>
</dbReference>
<dbReference type="Proteomes" id="UP000285301">
    <property type="component" value="Unassembled WGS sequence"/>
</dbReference>
<sequence>MNIVVDTTTDSKGWILKLLPSGQDVFLQLWVPENAPVGDYDMIVYYGNELYPFPQTYILFNPWSSLDDVYMPDSSDISEYVLNEVGLLWQGSYANMGVRVWYYEQFLPSILPAVMYILRKTSLEPINLKPEERGDVVKNNVNDDFGVIEGRWGNSFEGGTYPWDWTGSAAILLQYQNTDQPVKYGQCWVFAAVLTTMLRALGCPTRPISNFNSGHGADDDMVVDEIIQNHGKSADSYWNFHVWNEVWMKRKDLQSKNADGWQVVDSTPLHQSRAEKRFILGPASVKLVRDNDLKSPFENSFVYCEVNCDFMQWLEYDDESYLLQSVNYNL</sequence>
<organism evidence="2 3">
    <name type="scientific">Dinothrombium tinctorium</name>
    <dbReference type="NCBI Taxonomy" id="1965070"/>
    <lineage>
        <taxon>Eukaryota</taxon>
        <taxon>Metazoa</taxon>
        <taxon>Ecdysozoa</taxon>
        <taxon>Arthropoda</taxon>
        <taxon>Chelicerata</taxon>
        <taxon>Arachnida</taxon>
        <taxon>Acari</taxon>
        <taxon>Acariformes</taxon>
        <taxon>Trombidiformes</taxon>
        <taxon>Prostigmata</taxon>
        <taxon>Anystina</taxon>
        <taxon>Parasitengona</taxon>
        <taxon>Trombidioidea</taxon>
        <taxon>Trombidiidae</taxon>
        <taxon>Dinothrombium</taxon>
    </lineage>
</organism>
<evidence type="ECO:0000313" key="3">
    <source>
        <dbReference type="Proteomes" id="UP000285301"/>
    </source>
</evidence>
<comment type="caution">
    <text evidence="2">The sequence shown here is derived from an EMBL/GenBank/DDBJ whole genome shotgun (WGS) entry which is preliminary data.</text>
</comment>
<dbReference type="Pfam" id="PF01841">
    <property type="entry name" value="Transglut_core"/>
    <property type="match status" value="1"/>
</dbReference>
<evidence type="ECO:0000313" key="2">
    <source>
        <dbReference type="EMBL" id="RWS08515.1"/>
    </source>
</evidence>
<dbReference type="PANTHER" id="PTHR11590:SF40">
    <property type="entry name" value="HEMOCYTE PROTEIN-GLUTAMINE GAMMA-GLUTAMYLTRANSFERASE-LIKE PROTEIN"/>
    <property type="match status" value="1"/>
</dbReference>
<dbReference type="PROSITE" id="PS00547">
    <property type="entry name" value="TRANSGLUTAMINASES"/>
    <property type="match status" value="1"/>
</dbReference>
<dbReference type="InterPro" id="IPR013808">
    <property type="entry name" value="Transglutaminase_AS"/>
</dbReference>
<reference evidence="2 3" key="1">
    <citation type="journal article" date="2018" name="Gigascience">
        <title>Genomes of trombidid mites reveal novel predicted allergens and laterally-transferred genes associated with secondary metabolism.</title>
        <authorList>
            <person name="Dong X."/>
            <person name="Chaisiri K."/>
            <person name="Xia D."/>
            <person name="Armstrong S.D."/>
            <person name="Fang Y."/>
            <person name="Donnelly M.J."/>
            <person name="Kadowaki T."/>
            <person name="McGarry J.W."/>
            <person name="Darby A.C."/>
            <person name="Makepeace B.L."/>
        </authorList>
    </citation>
    <scope>NUCLEOTIDE SEQUENCE [LARGE SCALE GENOMIC DNA]</scope>
    <source>
        <strain evidence="2">UoL-WK</strain>
    </source>
</reference>
<dbReference type="InterPro" id="IPR036985">
    <property type="entry name" value="Transglutaminase-like_sf"/>
</dbReference>
<name>A0A443QZQ1_9ACAR</name>
<keyword evidence="3" id="KW-1185">Reference proteome</keyword>
<dbReference type="Gene3D" id="3.90.260.10">
    <property type="entry name" value="Transglutaminase-like"/>
    <property type="match status" value="1"/>
</dbReference>
<evidence type="ECO:0000259" key="1">
    <source>
        <dbReference type="SMART" id="SM00460"/>
    </source>
</evidence>